<protein>
    <recommendedName>
        <fullName evidence="11">Calcium uniporter protein C-terminal domain-containing protein</fullName>
    </recommendedName>
</protein>
<feature type="transmembrane region" description="Helical" evidence="10">
    <location>
        <begin position="253"/>
        <end position="273"/>
    </location>
</feature>
<evidence type="ECO:0000256" key="4">
    <source>
        <dbReference type="ARBA" id="ARBA00022568"/>
    </source>
</evidence>
<evidence type="ECO:0000256" key="7">
    <source>
        <dbReference type="ARBA" id="ARBA00022989"/>
    </source>
</evidence>
<dbReference type="PANTHER" id="PTHR13462">
    <property type="entry name" value="CALCIUM UNIPORTER PROTEIN, MITOCHONDRIAL"/>
    <property type="match status" value="1"/>
</dbReference>
<comment type="caution">
    <text evidence="12">The sequence shown here is derived from an EMBL/GenBank/DDBJ whole genome shotgun (WGS) entry which is preliminary data.</text>
</comment>
<dbReference type="GO" id="GO:0036444">
    <property type="term" value="P:calcium import into the mitochondrion"/>
    <property type="evidence" value="ECO:0007669"/>
    <property type="project" value="TreeGrafter"/>
</dbReference>
<evidence type="ECO:0000256" key="8">
    <source>
        <dbReference type="ARBA" id="ARBA00023065"/>
    </source>
</evidence>
<dbReference type="GO" id="GO:0051560">
    <property type="term" value="P:mitochondrial calcium ion homeostasis"/>
    <property type="evidence" value="ECO:0007669"/>
    <property type="project" value="InterPro"/>
</dbReference>
<evidence type="ECO:0000313" key="13">
    <source>
        <dbReference type="Proteomes" id="UP000825729"/>
    </source>
</evidence>
<dbReference type="GO" id="GO:0015292">
    <property type="term" value="F:uniporter activity"/>
    <property type="evidence" value="ECO:0007669"/>
    <property type="project" value="TreeGrafter"/>
</dbReference>
<sequence>MALRKSLARRFLNLAQANRSAAAPTSLLRKALAPAELEERGFLRRLLQRRDLFQSAAPAERLGLPVGQKLMEKLREINGERLRLEGLAPPVPAPLPDEDAVMKISVNDARKLLRASQMQMVKERLRGMSRSCISNSEFLEICGDCFDGLKSNEEIVGIAKMLDESGAVIVLGNVVFLHPEQVVKAVESVIPLPLSARNDPRREELENMEKEKQEIDRRAEALVRRELWAGLCLFAAQTVGFMRLTFWELSWDVMEPICYFVTSAYFVGGYSFFLRTSKEPSFEGFFESRFNAKQRKLMRSRKFDARRFEELRRALRPTQKGAMDLSHFSASSLHH</sequence>
<accession>A0AAV7DZ71</accession>
<dbReference type="GO" id="GO:0005262">
    <property type="term" value="F:calcium channel activity"/>
    <property type="evidence" value="ECO:0007669"/>
    <property type="project" value="TreeGrafter"/>
</dbReference>
<evidence type="ECO:0000256" key="6">
    <source>
        <dbReference type="ARBA" id="ARBA00022837"/>
    </source>
</evidence>
<dbReference type="EMBL" id="JAINDJ010000008">
    <property type="protein sequence ID" value="KAG9440897.1"/>
    <property type="molecule type" value="Genomic_DNA"/>
</dbReference>
<reference evidence="12 13" key="1">
    <citation type="submission" date="2021-07" db="EMBL/GenBank/DDBJ databases">
        <title>The Aristolochia fimbriata genome: insights into angiosperm evolution, floral development and chemical biosynthesis.</title>
        <authorList>
            <person name="Jiao Y."/>
        </authorList>
    </citation>
    <scope>NUCLEOTIDE SEQUENCE [LARGE SCALE GENOMIC DNA]</scope>
    <source>
        <strain evidence="12">IBCAS-2021</strain>
        <tissue evidence="12">Leaf</tissue>
    </source>
</reference>
<keyword evidence="13" id="KW-1185">Reference proteome</keyword>
<evidence type="ECO:0000256" key="2">
    <source>
        <dbReference type="ARBA" id="ARBA00005653"/>
    </source>
</evidence>
<keyword evidence="8" id="KW-0406">Ion transport</keyword>
<organism evidence="12 13">
    <name type="scientific">Aristolochia fimbriata</name>
    <name type="common">White veined hardy Dutchman's pipe vine</name>
    <dbReference type="NCBI Taxonomy" id="158543"/>
    <lineage>
        <taxon>Eukaryota</taxon>
        <taxon>Viridiplantae</taxon>
        <taxon>Streptophyta</taxon>
        <taxon>Embryophyta</taxon>
        <taxon>Tracheophyta</taxon>
        <taxon>Spermatophyta</taxon>
        <taxon>Magnoliopsida</taxon>
        <taxon>Magnoliidae</taxon>
        <taxon>Piperales</taxon>
        <taxon>Aristolochiaceae</taxon>
        <taxon>Aristolochia</taxon>
    </lineage>
</organism>
<comment type="similarity">
    <text evidence="2">Belongs to the MCU (TC 1.A.77) family.</text>
</comment>
<dbReference type="Pfam" id="PF04678">
    <property type="entry name" value="MCU"/>
    <property type="match status" value="1"/>
</dbReference>
<dbReference type="Proteomes" id="UP000825729">
    <property type="component" value="Unassembled WGS sequence"/>
</dbReference>
<dbReference type="InterPro" id="IPR039055">
    <property type="entry name" value="MCU_fam"/>
</dbReference>
<gene>
    <name evidence="12" type="ORF">H6P81_021062</name>
</gene>
<keyword evidence="9 10" id="KW-0472">Membrane</keyword>
<evidence type="ECO:0000259" key="11">
    <source>
        <dbReference type="Pfam" id="PF04678"/>
    </source>
</evidence>
<evidence type="ECO:0000256" key="9">
    <source>
        <dbReference type="ARBA" id="ARBA00023136"/>
    </source>
</evidence>
<evidence type="ECO:0000256" key="3">
    <source>
        <dbReference type="ARBA" id="ARBA00022448"/>
    </source>
</evidence>
<keyword evidence="7 10" id="KW-1133">Transmembrane helix</keyword>
<evidence type="ECO:0000256" key="10">
    <source>
        <dbReference type="SAM" id="Phobius"/>
    </source>
</evidence>
<evidence type="ECO:0000256" key="5">
    <source>
        <dbReference type="ARBA" id="ARBA00022692"/>
    </source>
</evidence>
<keyword evidence="6" id="KW-0106">Calcium</keyword>
<proteinExistence type="inferred from homology"/>
<keyword evidence="3" id="KW-0813">Transport</keyword>
<name>A0AAV7DZ71_ARIFI</name>
<comment type="subcellular location">
    <subcellularLocation>
        <location evidence="1">Membrane</location>
        <topology evidence="1">Multi-pass membrane protein</topology>
    </subcellularLocation>
</comment>
<keyword evidence="4" id="KW-0109">Calcium transport</keyword>
<feature type="transmembrane region" description="Helical" evidence="10">
    <location>
        <begin position="227"/>
        <end position="247"/>
    </location>
</feature>
<dbReference type="GO" id="GO:1990246">
    <property type="term" value="C:uniplex complex"/>
    <property type="evidence" value="ECO:0007669"/>
    <property type="project" value="TreeGrafter"/>
</dbReference>
<evidence type="ECO:0000313" key="12">
    <source>
        <dbReference type="EMBL" id="KAG9440897.1"/>
    </source>
</evidence>
<feature type="domain" description="Calcium uniporter protein C-terminal" evidence="11">
    <location>
        <begin position="153"/>
        <end position="311"/>
    </location>
</feature>
<dbReference type="InterPro" id="IPR006769">
    <property type="entry name" value="MCU_C"/>
</dbReference>
<evidence type="ECO:0000256" key="1">
    <source>
        <dbReference type="ARBA" id="ARBA00004141"/>
    </source>
</evidence>
<dbReference type="AlphaFoldDB" id="A0AAV7DZ71"/>
<keyword evidence="5 10" id="KW-0812">Transmembrane</keyword>
<dbReference type="PANTHER" id="PTHR13462:SF31">
    <property type="entry name" value="CALCIUM UNIPORTER PROTEIN 1, MITOCHONDRIAL"/>
    <property type="match status" value="1"/>
</dbReference>